<proteinExistence type="predicted"/>
<evidence type="ECO:0000313" key="2">
    <source>
        <dbReference type="Proteomes" id="UP001064632"/>
    </source>
</evidence>
<reference evidence="1" key="1">
    <citation type="submission" date="2022-09" db="EMBL/GenBank/DDBJ databases">
        <title>Tahibacter sp. nov., isolated from a fresh water.</title>
        <authorList>
            <person name="Baek J.H."/>
            <person name="Lee J.K."/>
            <person name="Kim J.M."/>
            <person name="Jeon C.O."/>
        </authorList>
    </citation>
    <scope>NUCLEOTIDE SEQUENCE</scope>
    <source>
        <strain evidence="1">W38</strain>
    </source>
</reference>
<organism evidence="1 2">
    <name type="scientific">Tahibacter amnicola</name>
    <dbReference type="NCBI Taxonomy" id="2976241"/>
    <lineage>
        <taxon>Bacteria</taxon>
        <taxon>Pseudomonadati</taxon>
        <taxon>Pseudomonadota</taxon>
        <taxon>Gammaproteobacteria</taxon>
        <taxon>Lysobacterales</taxon>
        <taxon>Rhodanobacteraceae</taxon>
        <taxon>Tahibacter</taxon>
    </lineage>
</organism>
<name>A0ABY6B8F9_9GAMM</name>
<gene>
    <name evidence="1" type="ORF">N4264_15555</name>
</gene>
<dbReference type="Proteomes" id="UP001064632">
    <property type="component" value="Chromosome"/>
</dbReference>
<dbReference type="RefSeq" id="WP_261693148.1">
    <property type="nucleotide sequence ID" value="NZ_CP104694.1"/>
</dbReference>
<accession>A0ABY6B8F9</accession>
<sequence>MSIPPDAACLMHVLEQNPQIVPPSLSVAELRADLAAIDALRPFLTRLSRLAERADDTEVALGSDVMSAALEGYGLLKVVGRNQGLDTLRKDLAVRFRKSARSTEDAEASA</sequence>
<keyword evidence="2" id="KW-1185">Reference proteome</keyword>
<dbReference type="EMBL" id="CP104694">
    <property type="protein sequence ID" value="UXI66164.1"/>
    <property type="molecule type" value="Genomic_DNA"/>
</dbReference>
<protein>
    <submittedName>
        <fullName evidence="1">Uncharacterized protein</fullName>
    </submittedName>
</protein>
<evidence type="ECO:0000313" key="1">
    <source>
        <dbReference type="EMBL" id="UXI66164.1"/>
    </source>
</evidence>